<dbReference type="Pfam" id="PF09585">
    <property type="entry name" value="Lin0512_fam"/>
    <property type="match status" value="1"/>
</dbReference>
<evidence type="ECO:0000313" key="4">
    <source>
        <dbReference type="Proteomes" id="UP000297982"/>
    </source>
</evidence>
<dbReference type="NCBIfam" id="TIGR02058">
    <property type="entry name" value="lin0512_fam"/>
    <property type="match status" value="1"/>
</dbReference>
<dbReference type="Gene3D" id="3.30.1330.20">
    <property type="entry name" value="Tubulin/FtsZ, C-terminal domain"/>
    <property type="match status" value="1"/>
</dbReference>
<dbReference type="GO" id="GO:0005525">
    <property type="term" value="F:GTP binding"/>
    <property type="evidence" value="ECO:0007669"/>
    <property type="project" value="UniProtKB-KW"/>
</dbReference>
<dbReference type="PANTHER" id="PTHR34784:SF1">
    <property type="entry name" value="50S RIBOSOMAL PROTEIN L34"/>
    <property type="match status" value="1"/>
</dbReference>
<evidence type="ECO:0000313" key="3">
    <source>
        <dbReference type="EMBL" id="TGB03999.1"/>
    </source>
</evidence>
<keyword evidence="1" id="KW-0547">Nucleotide-binding</keyword>
<reference evidence="3 4" key="1">
    <citation type="journal article" date="2003" name="Int. J. Syst. Evol. Microbiol.">
        <title>Halobacillus salinus sp. nov., isolated from a salt lake on the coast of the East Sea in Korea.</title>
        <authorList>
            <person name="Yoon J.H."/>
            <person name="Kang K.H."/>
            <person name="Park Y.H."/>
        </authorList>
    </citation>
    <scope>NUCLEOTIDE SEQUENCE [LARGE SCALE GENOMIC DNA]</scope>
    <source>
        <strain evidence="3 4">HSL-3</strain>
    </source>
</reference>
<dbReference type="PANTHER" id="PTHR34784">
    <property type="entry name" value="50S RIBOSOMAL PROTEIN L34"/>
    <property type="match status" value="1"/>
</dbReference>
<dbReference type="RefSeq" id="WP_079479362.1">
    <property type="nucleotide sequence ID" value="NZ_FVYZ01000004.1"/>
</dbReference>
<dbReference type="EMBL" id="SRJC01000001">
    <property type="protein sequence ID" value="TGB03999.1"/>
    <property type="molecule type" value="Genomic_DNA"/>
</dbReference>
<dbReference type="Proteomes" id="UP000297982">
    <property type="component" value="Unassembled WGS sequence"/>
</dbReference>
<evidence type="ECO:0000256" key="1">
    <source>
        <dbReference type="ARBA" id="ARBA00022741"/>
    </source>
</evidence>
<dbReference type="AlphaFoldDB" id="A0A4Z0H212"/>
<organism evidence="3 4">
    <name type="scientific">Halobacillus salinus</name>
    <dbReference type="NCBI Taxonomy" id="192814"/>
    <lineage>
        <taxon>Bacteria</taxon>
        <taxon>Bacillati</taxon>
        <taxon>Bacillota</taxon>
        <taxon>Bacilli</taxon>
        <taxon>Bacillales</taxon>
        <taxon>Bacillaceae</taxon>
        <taxon>Halobacillus</taxon>
    </lineage>
</organism>
<keyword evidence="2" id="KW-0342">GTP-binding</keyword>
<dbReference type="STRING" id="192814.GCA_900166575_00935"/>
<evidence type="ECO:0008006" key="5">
    <source>
        <dbReference type="Google" id="ProtNLM"/>
    </source>
</evidence>
<gene>
    <name evidence="3" type="ORF">E4663_03050</name>
</gene>
<keyword evidence="4" id="KW-1185">Reference proteome</keyword>
<comment type="caution">
    <text evidence="3">The sequence shown here is derived from an EMBL/GenBank/DDBJ whole genome shotgun (WGS) entry which is preliminary data.</text>
</comment>
<dbReference type="OrthoDB" id="6165729at2"/>
<sequence length="119" mass="13268">MEQLMFIQTGMGTDVHGQDITKATVRAIKNAIHTNSMPGIRTVLPEQSLDNMKINVKLALPCDKEKLDHDEVRKAIPYGEVHIEVMDGGMLTSSGIFLEEKHDKNDLMYIVNAAIEVGY</sequence>
<name>A0A4Z0H212_9BACI</name>
<proteinExistence type="predicted"/>
<dbReference type="InterPro" id="IPR037103">
    <property type="entry name" value="Tubulin/FtsZ-like_C"/>
</dbReference>
<accession>A0A4Z0H212</accession>
<protein>
    <recommendedName>
        <fullName evidence="5">Lin0512 family protein</fullName>
    </recommendedName>
</protein>
<evidence type="ECO:0000256" key="2">
    <source>
        <dbReference type="ARBA" id="ARBA00023134"/>
    </source>
</evidence>
<dbReference type="InterPro" id="IPR011719">
    <property type="entry name" value="CHP02058"/>
</dbReference>